<dbReference type="RefSeq" id="WP_266337495.1">
    <property type="nucleotide sequence ID" value="NZ_JAPKNK010000002.1"/>
</dbReference>
<feature type="coiled-coil region" evidence="2">
    <location>
        <begin position="197"/>
        <end position="224"/>
    </location>
</feature>
<comment type="caution">
    <text evidence="6">The sequence shown here is derived from an EMBL/GenBank/DDBJ whole genome shotgun (WGS) entry which is preliminary data.</text>
</comment>
<keyword evidence="7" id="KW-1185">Reference proteome</keyword>
<dbReference type="Pfam" id="PF02563">
    <property type="entry name" value="Poly_export"/>
    <property type="match status" value="1"/>
</dbReference>
<evidence type="ECO:0000313" key="6">
    <source>
        <dbReference type="EMBL" id="MCX5568517.1"/>
    </source>
</evidence>
<feature type="domain" description="AprE-like long alpha-helical hairpin" evidence="5">
    <location>
        <begin position="142"/>
        <end position="317"/>
    </location>
</feature>
<dbReference type="InterPro" id="IPR019554">
    <property type="entry name" value="Soluble_ligand-bd"/>
</dbReference>
<keyword evidence="1" id="KW-0732">Signal</keyword>
<evidence type="ECO:0000313" key="7">
    <source>
        <dbReference type="Proteomes" id="UP001144805"/>
    </source>
</evidence>
<dbReference type="InterPro" id="IPR003715">
    <property type="entry name" value="Poly_export_N"/>
</dbReference>
<dbReference type="Pfam" id="PF10531">
    <property type="entry name" value="SLBB"/>
    <property type="match status" value="1"/>
</dbReference>
<dbReference type="InterPro" id="IPR049712">
    <property type="entry name" value="Poly_export"/>
</dbReference>
<proteinExistence type="predicted"/>
<dbReference type="EMBL" id="JAPKNK010000002">
    <property type="protein sequence ID" value="MCX5568517.1"/>
    <property type="molecule type" value="Genomic_DNA"/>
</dbReference>
<reference evidence="6" key="1">
    <citation type="submission" date="2022-11" db="EMBL/GenBank/DDBJ databases">
        <title>Biodiversity and phylogenetic relationships of bacteria.</title>
        <authorList>
            <person name="Machado R.A.R."/>
            <person name="Bhat A."/>
            <person name="Loulou A."/>
            <person name="Kallel S."/>
        </authorList>
    </citation>
    <scope>NUCLEOTIDE SEQUENCE</scope>
    <source>
        <strain evidence="6">K-TC2</strain>
    </source>
</reference>
<dbReference type="GO" id="GO:0015159">
    <property type="term" value="F:polysaccharide transmembrane transporter activity"/>
    <property type="evidence" value="ECO:0007669"/>
    <property type="project" value="InterPro"/>
</dbReference>
<evidence type="ECO:0000259" key="4">
    <source>
        <dbReference type="Pfam" id="PF10531"/>
    </source>
</evidence>
<sequence>MADGALAQEPYRLGAGDVLQITVFGQQELSGRFAIGPDGAIRYPRLGRIEMTELTPEEASQRLTDGLAGRIPADQTVTIDVVSHAPVFVTGDIQAPGRFEYRPGMIVLELVALGGGLRRPASPVTGAALQLLALRQDLADERLTRWSQRVERGRLEAEVKAADFDDRGLVVSGAPRDMVEAESTLFRVRKDAIAAQEEASEAQRRTLDEEINTLQQSLKLHDRDLVLIAQDVGATQQLADQGLTAYSRLRDSQRQQSALKRDRLEVIGLLARARQNRLEVDQRAAALTETRAAESAAALRAVELAAARTEQRIASLTASVAAANDDLETGSVRRVPDATYAVVRTTRNGTTQIRVGEQDRLQPGDILTVDRHLDELETAPRASSRPALPEYVPTH</sequence>
<dbReference type="Proteomes" id="UP001144805">
    <property type="component" value="Unassembled WGS sequence"/>
</dbReference>
<protein>
    <submittedName>
        <fullName evidence="6">Polysaccharide export protein</fullName>
    </submittedName>
</protein>
<gene>
    <name evidence="6" type="ORF">OSH07_04870</name>
</gene>
<dbReference type="Pfam" id="PF25994">
    <property type="entry name" value="HH_AprE"/>
    <property type="match status" value="1"/>
</dbReference>
<evidence type="ECO:0000259" key="3">
    <source>
        <dbReference type="Pfam" id="PF02563"/>
    </source>
</evidence>
<dbReference type="PANTHER" id="PTHR33619">
    <property type="entry name" value="POLYSACCHARIDE EXPORT PROTEIN GFCE-RELATED"/>
    <property type="match status" value="1"/>
</dbReference>
<evidence type="ECO:0000256" key="1">
    <source>
        <dbReference type="ARBA" id="ARBA00022729"/>
    </source>
</evidence>
<accession>A0A9X3IK72</accession>
<feature type="coiled-coil region" evidence="2">
    <location>
        <begin position="270"/>
        <end position="326"/>
    </location>
</feature>
<dbReference type="InterPro" id="IPR058781">
    <property type="entry name" value="HH_AprE-like"/>
</dbReference>
<evidence type="ECO:0000259" key="5">
    <source>
        <dbReference type="Pfam" id="PF25994"/>
    </source>
</evidence>
<organism evidence="6 7">
    <name type="scientific">Kaistia nematophila</name>
    <dbReference type="NCBI Taxonomy" id="2994654"/>
    <lineage>
        <taxon>Bacteria</taxon>
        <taxon>Pseudomonadati</taxon>
        <taxon>Pseudomonadota</taxon>
        <taxon>Alphaproteobacteria</taxon>
        <taxon>Hyphomicrobiales</taxon>
        <taxon>Kaistiaceae</taxon>
        <taxon>Kaistia</taxon>
    </lineage>
</organism>
<dbReference type="Gene3D" id="3.30.1950.10">
    <property type="entry name" value="wza like domain"/>
    <property type="match status" value="1"/>
</dbReference>
<feature type="domain" description="Soluble ligand binding" evidence="4">
    <location>
        <begin position="87"/>
        <end position="122"/>
    </location>
</feature>
<keyword evidence="2" id="KW-0175">Coiled coil</keyword>
<feature type="domain" description="Polysaccharide export protein N-terminal" evidence="3">
    <location>
        <begin position="7"/>
        <end position="81"/>
    </location>
</feature>
<dbReference type="AlphaFoldDB" id="A0A9X3IK72"/>
<dbReference type="PANTHER" id="PTHR33619:SF3">
    <property type="entry name" value="POLYSACCHARIDE EXPORT PROTEIN GFCE-RELATED"/>
    <property type="match status" value="1"/>
</dbReference>
<evidence type="ECO:0000256" key="2">
    <source>
        <dbReference type="SAM" id="Coils"/>
    </source>
</evidence>
<name>A0A9X3IK72_9HYPH</name>